<dbReference type="PROSITE" id="PS51257">
    <property type="entry name" value="PROKAR_LIPOPROTEIN"/>
    <property type="match status" value="1"/>
</dbReference>
<sequence>MQRRMLVIAAASSLAAGCTARPPLADAAHTADPASDAPEPGRATTALADAPASYAEALQRWRGAAEVNAWIGARFEYDLQRAMLLSETQRSRTGRLPIHEPAAFFAEPRGVCVDLARFAVETLRTVDPDSRPAYVMIEFNPVAIRGNTLRRHWVASFQRDGQTWFFADSKRPGHVAGPYADTQAFMAGYAKYRGREIVAFKEMDGYERKLRSATSARERDPPVLP</sequence>
<comment type="caution">
    <text evidence="2">The sequence shown here is derived from an EMBL/GenBank/DDBJ whole genome shotgun (WGS) entry which is preliminary data.</text>
</comment>
<evidence type="ECO:0000313" key="2">
    <source>
        <dbReference type="EMBL" id="MBB6564276.1"/>
    </source>
</evidence>
<feature type="signal peptide" evidence="1">
    <location>
        <begin position="1"/>
        <end position="27"/>
    </location>
</feature>
<reference evidence="2 3" key="1">
    <citation type="submission" date="2020-08" db="EMBL/GenBank/DDBJ databases">
        <title>Functional genomics of gut bacteria from endangered species of beetles.</title>
        <authorList>
            <person name="Carlos-Shanley C."/>
        </authorList>
    </citation>
    <scope>NUCLEOTIDE SEQUENCE [LARGE SCALE GENOMIC DNA]</scope>
    <source>
        <strain evidence="2 3">S00198</strain>
    </source>
</reference>
<dbReference type="EMBL" id="JACHLK010000034">
    <property type="protein sequence ID" value="MBB6564276.1"/>
    <property type="molecule type" value="Genomic_DNA"/>
</dbReference>
<keyword evidence="3" id="KW-1185">Reference proteome</keyword>
<dbReference type="Proteomes" id="UP000575083">
    <property type="component" value="Unassembled WGS sequence"/>
</dbReference>
<dbReference type="AlphaFoldDB" id="A0A7X0PMS3"/>
<name>A0A7X0PMS3_9BURK</name>
<feature type="chain" id="PRO_5030529372" description="Transglutaminase-like superfamily protein" evidence="1">
    <location>
        <begin position="28"/>
        <end position="225"/>
    </location>
</feature>
<evidence type="ECO:0000256" key="1">
    <source>
        <dbReference type="SAM" id="SignalP"/>
    </source>
</evidence>
<accession>A0A7X0PMS3</accession>
<gene>
    <name evidence="2" type="ORF">HNP48_007003</name>
</gene>
<protein>
    <recommendedName>
        <fullName evidence="4">Transglutaminase-like superfamily protein</fullName>
    </recommendedName>
</protein>
<evidence type="ECO:0000313" key="3">
    <source>
        <dbReference type="Proteomes" id="UP000575083"/>
    </source>
</evidence>
<proteinExistence type="predicted"/>
<organism evidence="2 3">
    <name type="scientific">Acidovorax soli</name>
    <dbReference type="NCBI Taxonomy" id="592050"/>
    <lineage>
        <taxon>Bacteria</taxon>
        <taxon>Pseudomonadati</taxon>
        <taxon>Pseudomonadota</taxon>
        <taxon>Betaproteobacteria</taxon>
        <taxon>Burkholderiales</taxon>
        <taxon>Comamonadaceae</taxon>
        <taxon>Acidovorax</taxon>
    </lineage>
</organism>
<evidence type="ECO:0008006" key="4">
    <source>
        <dbReference type="Google" id="ProtNLM"/>
    </source>
</evidence>
<keyword evidence="1" id="KW-0732">Signal</keyword>